<evidence type="ECO:0000256" key="15">
    <source>
        <dbReference type="ARBA" id="ARBA00032528"/>
    </source>
</evidence>
<keyword evidence="6" id="KW-0813">Transport</keyword>
<evidence type="ECO:0000313" key="17">
    <source>
        <dbReference type="EnsemblMetazoa" id="XP_022673017"/>
    </source>
</evidence>
<dbReference type="EnsemblMetazoa" id="XM_022817282">
    <property type="protein sequence ID" value="XP_022673017"/>
    <property type="gene ID" value="LOC111255374"/>
</dbReference>
<comment type="similarity">
    <text evidence="3">Belongs to the complex I LYR family.</text>
</comment>
<evidence type="ECO:0000256" key="12">
    <source>
        <dbReference type="ARBA" id="ARBA00023128"/>
    </source>
</evidence>
<dbReference type="CDD" id="cd20263">
    <property type="entry name" value="Complex1_LYR_NDUFB9_LYRM3"/>
    <property type="match status" value="1"/>
</dbReference>
<dbReference type="KEGG" id="vde:111255374"/>
<sequence length="147" mass="17908">MSFPHLVTHTISHKQAICSLYKRALRNLECWYRDRPNYRFHACLLRRDFDKNRDITDFRKAKELLDAGERELWLKQHYLPKKFPNSPGGVASERYIQPPDWVLDYWHPLEKAQYPKYFATREKRKLEYIEMYEKYLKQSKLESGKGH</sequence>
<comment type="subcellular location">
    <subcellularLocation>
        <location evidence="2">Mitochondrion inner membrane</location>
        <topology evidence="2">Peripheral membrane protein</topology>
        <orientation evidence="2">Matrix side</orientation>
    </subcellularLocation>
</comment>
<evidence type="ECO:0000256" key="13">
    <source>
        <dbReference type="ARBA" id="ARBA00023136"/>
    </source>
</evidence>
<dbReference type="GeneID" id="111255374"/>
<dbReference type="Pfam" id="PF05347">
    <property type="entry name" value="Complex1_LYR"/>
    <property type="match status" value="1"/>
</dbReference>
<dbReference type="InterPro" id="IPR033034">
    <property type="entry name" value="NDUFB9"/>
</dbReference>
<evidence type="ECO:0000256" key="9">
    <source>
        <dbReference type="ARBA" id="ARBA00022792"/>
    </source>
</evidence>
<dbReference type="GO" id="GO:0006120">
    <property type="term" value="P:mitochondrial electron transport, NADH to ubiquinone"/>
    <property type="evidence" value="ECO:0007669"/>
    <property type="project" value="InterPro"/>
</dbReference>
<feature type="domain" description="Complex 1 LYR protein" evidence="16">
    <location>
        <begin position="16"/>
        <end position="73"/>
    </location>
</feature>
<keyword evidence="18" id="KW-1185">Reference proteome</keyword>
<accession>A0A7M7MJX2</accession>
<dbReference type="Proteomes" id="UP000594260">
    <property type="component" value="Unplaced"/>
</dbReference>
<evidence type="ECO:0000256" key="6">
    <source>
        <dbReference type="ARBA" id="ARBA00022448"/>
    </source>
</evidence>
<evidence type="ECO:0000256" key="7">
    <source>
        <dbReference type="ARBA" id="ARBA00022553"/>
    </source>
</evidence>
<keyword evidence="7" id="KW-0597">Phosphoprotein</keyword>
<keyword evidence="8" id="KW-0679">Respiratory chain</keyword>
<evidence type="ECO:0000256" key="1">
    <source>
        <dbReference type="ARBA" id="ARBA00002920"/>
    </source>
</evidence>
<evidence type="ECO:0000256" key="4">
    <source>
        <dbReference type="ARBA" id="ARBA00011790"/>
    </source>
</evidence>
<name>A0A7M7MJX2_VARDE</name>
<dbReference type="InParanoid" id="A0A7M7MJX2"/>
<protein>
    <recommendedName>
        <fullName evidence="5">NADH dehydrogenase [ubiquinone] 1 beta subcomplex subunit 9</fullName>
    </recommendedName>
    <alternativeName>
        <fullName evidence="14">Complex I-B22</fullName>
    </alternativeName>
    <alternativeName>
        <fullName evidence="15">NADH-ubiquinone oxidoreductase B22 subunit</fullName>
    </alternativeName>
</protein>
<dbReference type="CTD" id="34747"/>
<evidence type="ECO:0000256" key="2">
    <source>
        <dbReference type="ARBA" id="ARBA00004443"/>
    </source>
</evidence>
<proteinExistence type="inferred from homology"/>
<evidence type="ECO:0000256" key="3">
    <source>
        <dbReference type="ARBA" id="ARBA00009508"/>
    </source>
</evidence>
<dbReference type="FunCoup" id="A0A7M7MJX2">
    <property type="interactions" value="1204"/>
</dbReference>
<evidence type="ECO:0000256" key="10">
    <source>
        <dbReference type="ARBA" id="ARBA00022982"/>
    </source>
</evidence>
<keyword evidence="12" id="KW-0496">Mitochondrion</keyword>
<dbReference type="PANTHER" id="PTHR12868">
    <property type="entry name" value="NADH-UBIQUINONE OXIDOREDUCTASE B22 SUBUNIT"/>
    <property type="match status" value="1"/>
</dbReference>
<dbReference type="GO" id="GO:0005743">
    <property type="term" value="C:mitochondrial inner membrane"/>
    <property type="evidence" value="ECO:0007669"/>
    <property type="project" value="UniProtKB-SubCell"/>
</dbReference>
<comment type="subunit">
    <text evidence="4">Mammalian complex I is composed of 45 different subunits.</text>
</comment>
<keyword evidence="10" id="KW-0249">Electron transport</keyword>
<dbReference type="InterPro" id="IPR008011">
    <property type="entry name" value="Complex1_LYR_dom"/>
</dbReference>
<reference evidence="17" key="1">
    <citation type="submission" date="2021-01" db="UniProtKB">
        <authorList>
            <consortium name="EnsemblMetazoa"/>
        </authorList>
    </citation>
    <scope>IDENTIFICATION</scope>
</reference>
<dbReference type="OrthoDB" id="13598at2759"/>
<evidence type="ECO:0000256" key="8">
    <source>
        <dbReference type="ARBA" id="ARBA00022660"/>
    </source>
</evidence>
<evidence type="ECO:0000256" key="11">
    <source>
        <dbReference type="ARBA" id="ARBA00022990"/>
    </source>
</evidence>
<dbReference type="InterPro" id="IPR045292">
    <property type="entry name" value="Complex1_LYR_NDUFB9_LYRM3"/>
</dbReference>
<organism evidence="17 18">
    <name type="scientific">Varroa destructor</name>
    <name type="common">Honeybee mite</name>
    <dbReference type="NCBI Taxonomy" id="109461"/>
    <lineage>
        <taxon>Eukaryota</taxon>
        <taxon>Metazoa</taxon>
        <taxon>Ecdysozoa</taxon>
        <taxon>Arthropoda</taxon>
        <taxon>Chelicerata</taxon>
        <taxon>Arachnida</taxon>
        <taxon>Acari</taxon>
        <taxon>Parasitiformes</taxon>
        <taxon>Mesostigmata</taxon>
        <taxon>Gamasina</taxon>
        <taxon>Dermanyssoidea</taxon>
        <taxon>Varroidae</taxon>
        <taxon>Varroa</taxon>
    </lineage>
</organism>
<comment type="function">
    <text evidence="1">Accessory subunit of the mitochondrial membrane respiratory chain NADH dehydrogenase (Complex I), that is believed to be not involved in catalysis. Complex I functions in the transfer of electrons from NADH to the respiratory chain. The immediate electron acceptor for the enzyme is believed to be ubiquinone.</text>
</comment>
<dbReference type="PANTHER" id="PTHR12868:SF0">
    <property type="entry name" value="NADH DEHYDROGENASE [UBIQUINONE] 1 BETA SUBCOMPLEX SUBUNIT 9"/>
    <property type="match status" value="1"/>
</dbReference>
<keyword evidence="9" id="KW-0999">Mitochondrion inner membrane</keyword>
<dbReference type="AlphaFoldDB" id="A0A7M7MJX2"/>
<keyword evidence="11" id="KW-0007">Acetylation</keyword>
<evidence type="ECO:0000259" key="16">
    <source>
        <dbReference type="Pfam" id="PF05347"/>
    </source>
</evidence>
<evidence type="ECO:0000256" key="14">
    <source>
        <dbReference type="ARBA" id="ARBA00030192"/>
    </source>
</evidence>
<evidence type="ECO:0000256" key="5">
    <source>
        <dbReference type="ARBA" id="ARBA00018684"/>
    </source>
</evidence>
<keyword evidence="13" id="KW-0472">Membrane</keyword>
<evidence type="ECO:0000313" key="18">
    <source>
        <dbReference type="Proteomes" id="UP000594260"/>
    </source>
</evidence>
<dbReference type="OMA" id="YRAVQMR"/>
<dbReference type="RefSeq" id="XP_022673017.1">
    <property type="nucleotide sequence ID" value="XM_022817282.1"/>
</dbReference>